<proteinExistence type="inferred from homology"/>
<keyword evidence="11" id="KW-1185">Reference proteome</keyword>
<keyword evidence="1 8" id="KW-0444">Lipid biosynthesis</keyword>
<evidence type="ECO:0000256" key="3">
    <source>
        <dbReference type="ARBA" id="ARBA00022723"/>
    </source>
</evidence>
<comment type="cofactor">
    <cofactor evidence="8">
        <name>Mg(2+)</name>
        <dbReference type="ChEBI" id="CHEBI:18420"/>
    </cofactor>
</comment>
<dbReference type="InterPro" id="IPR004568">
    <property type="entry name" value="Ppantetheine-prot_Trfase_dom"/>
</dbReference>
<evidence type="ECO:0000256" key="1">
    <source>
        <dbReference type="ARBA" id="ARBA00022516"/>
    </source>
</evidence>
<keyword evidence="3 8" id="KW-0479">Metal-binding</keyword>
<comment type="similarity">
    <text evidence="8">Belongs to the P-Pant transferase superfamily. AcpS family.</text>
</comment>
<feature type="binding site" evidence="8">
    <location>
        <position position="57"/>
    </location>
    <ligand>
        <name>Mg(2+)</name>
        <dbReference type="ChEBI" id="CHEBI:18420"/>
    </ligand>
</feature>
<accession>A0ABQ6F9E4</accession>
<comment type="caution">
    <text evidence="10">The sequence shown here is derived from an EMBL/GenBank/DDBJ whole genome shotgun (WGS) entry which is preliminary data.</text>
</comment>
<keyword evidence="7 8" id="KW-0275">Fatty acid biosynthesis</keyword>
<dbReference type="InterPro" id="IPR008278">
    <property type="entry name" value="4-PPantetheinyl_Trfase_dom"/>
</dbReference>
<gene>
    <name evidence="8 10" type="primary">acpS</name>
    <name evidence="10" type="ORF">GCM10007933_09960</name>
</gene>
<evidence type="ECO:0000259" key="9">
    <source>
        <dbReference type="Pfam" id="PF01648"/>
    </source>
</evidence>
<dbReference type="Pfam" id="PF01648">
    <property type="entry name" value="ACPS"/>
    <property type="match status" value="1"/>
</dbReference>
<name>A0ABQ6F9E4_9RHOO</name>
<dbReference type="Gene3D" id="3.90.470.20">
    <property type="entry name" value="4'-phosphopantetheinyl transferase domain"/>
    <property type="match status" value="1"/>
</dbReference>
<feature type="domain" description="4'-phosphopantetheinyl transferase" evidence="9">
    <location>
        <begin position="4"/>
        <end position="119"/>
    </location>
</feature>
<comment type="subcellular location">
    <subcellularLocation>
        <location evidence="8">Cytoplasm</location>
    </subcellularLocation>
</comment>
<dbReference type="EMBL" id="BSPX01000009">
    <property type="protein sequence ID" value="GLT21544.1"/>
    <property type="molecule type" value="Genomic_DNA"/>
</dbReference>
<dbReference type="NCBIfam" id="TIGR00516">
    <property type="entry name" value="acpS"/>
    <property type="match status" value="1"/>
</dbReference>
<keyword evidence="8" id="KW-0963">Cytoplasm</keyword>
<evidence type="ECO:0000256" key="4">
    <source>
        <dbReference type="ARBA" id="ARBA00022832"/>
    </source>
</evidence>
<keyword evidence="6 8" id="KW-0443">Lipid metabolism</keyword>
<protein>
    <recommendedName>
        <fullName evidence="8">Holo-[acyl-carrier-protein] synthase</fullName>
        <shortName evidence="8">Holo-ACP synthase</shortName>
        <ecNumber evidence="8">2.7.8.7</ecNumber>
    </recommendedName>
    <alternativeName>
        <fullName evidence="8">4'-phosphopantetheinyl transferase AcpS</fullName>
    </alternativeName>
</protein>
<comment type="catalytic activity">
    <reaction evidence="8">
        <text>apo-[ACP] + CoA = holo-[ACP] + adenosine 3',5'-bisphosphate + H(+)</text>
        <dbReference type="Rhea" id="RHEA:12068"/>
        <dbReference type="Rhea" id="RHEA-COMP:9685"/>
        <dbReference type="Rhea" id="RHEA-COMP:9690"/>
        <dbReference type="ChEBI" id="CHEBI:15378"/>
        <dbReference type="ChEBI" id="CHEBI:29999"/>
        <dbReference type="ChEBI" id="CHEBI:57287"/>
        <dbReference type="ChEBI" id="CHEBI:58343"/>
        <dbReference type="ChEBI" id="CHEBI:64479"/>
        <dbReference type="EC" id="2.7.8.7"/>
    </reaction>
</comment>
<reference evidence="11" key="1">
    <citation type="journal article" date="2019" name="Int. J. Syst. Evol. Microbiol.">
        <title>The Global Catalogue of Microorganisms (GCM) 10K type strain sequencing project: providing services to taxonomists for standard genome sequencing and annotation.</title>
        <authorList>
            <consortium name="The Broad Institute Genomics Platform"/>
            <consortium name="The Broad Institute Genome Sequencing Center for Infectious Disease"/>
            <person name="Wu L."/>
            <person name="Ma J."/>
        </authorList>
    </citation>
    <scope>NUCLEOTIDE SEQUENCE [LARGE SCALE GENOMIC DNA]</scope>
    <source>
        <strain evidence="11">NBRC 102407</strain>
    </source>
</reference>
<comment type="function">
    <text evidence="8">Transfers the 4'-phosphopantetheine moiety from coenzyme A to a Ser of acyl-carrier-protein.</text>
</comment>
<evidence type="ECO:0000256" key="5">
    <source>
        <dbReference type="ARBA" id="ARBA00022842"/>
    </source>
</evidence>
<evidence type="ECO:0000313" key="11">
    <source>
        <dbReference type="Proteomes" id="UP001157167"/>
    </source>
</evidence>
<dbReference type="HAMAP" id="MF_00101">
    <property type="entry name" value="AcpS"/>
    <property type="match status" value="1"/>
</dbReference>
<organism evidence="10 11">
    <name type="scientific">Zoogloea oryzae</name>
    <dbReference type="NCBI Taxonomy" id="310767"/>
    <lineage>
        <taxon>Bacteria</taxon>
        <taxon>Pseudomonadati</taxon>
        <taxon>Pseudomonadota</taxon>
        <taxon>Betaproteobacteria</taxon>
        <taxon>Rhodocyclales</taxon>
        <taxon>Zoogloeaceae</taxon>
        <taxon>Zoogloea</taxon>
    </lineage>
</organism>
<feature type="binding site" evidence="8">
    <location>
        <position position="8"/>
    </location>
    <ligand>
        <name>Mg(2+)</name>
        <dbReference type="ChEBI" id="CHEBI:18420"/>
    </ligand>
</feature>
<keyword evidence="4 8" id="KW-0276">Fatty acid metabolism</keyword>
<dbReference type="NCBIfam" id="TIGR00556">
    <property type="entry name" value="pantethn_trn"/>
    <property type="match status" value="1"/>
</dbReference>
<dbReference type="RefSeq" id="WP_284186972.1">
    <property type="nucleotide sequence ID" value="NZ_BSPX01000009.1"/>
</dbReference>
<dbReference type="EC" id="2.7.8.7" evidence="8"/>
<dbReference type="SUPFAM" id="SSF56214">
    <property type="entry name" value="4'-phosphopantetheinyl transferase"/>
    <property type="match status" value="1"/>
</dbReference>
<evidence type="ECO:0000256" key="7">
    <source>
        <dbReference type="ARBA" id="ARBA00023160"/>
    </source>
</evidence>
<dbReference type="InterPro" id="IPR002582">
    <property type="entry name" value="ACPS"/>
</dbReference>
<evidence type="ECO:0000256" key="2">
    <source>
        <dbReference type="ARBA" id="ARBA00022679"/>
    </source>
</evidence>
<dbReference type="InterPro" id="IPR037143">
    <property type="entry name" value="4-PPantetheinyl_Trfase_dom_sf"/>
</dbReference>
<evidence type="ECO:0000313" key="10">
    <source>
        <dbReference type="EMBL" id="GLT21544.1"/>
    </source>
</evidence>
<keyword evidence="5 8" id="KW-0460">Magnesium</keyword>
<dbReference type="Proteomes" id="UP001157167">
    <property type="component" value="Unassembled WGS sequence"/>
</dbReference>
<evidence type="ECO:0000256" key="8">
    <source>
        <dbReference type="HAMAP-Rule" id="MF_00101"/>
    </source>
</evidence>
<sequence>MIHGIGTDIVRVARLAEALTRHGRRFAARVLDESELPAFEAAAHPERFLAKRFAAKEAFGKALGTGVAVPATLHAVRVGHDALGKPLFEFSAALADHMREQGLAAHLSLSDEAEYVVAFAVIEKT</sequence>
<keyword evidence="2 8" id="KW-0808">Transferase</keyword>
<evidence type="ECO:0000256" key="6">
    <source>
        <dbReference type="ARBA" id="ARBA00023098"/>
    </source>
</evidence>